<dbReference type="RefSeq" id="WP_125979607.1">
    <property type="nucleotide sequence ID" value="NZ_QXGL01000001.1"/>
</dbReference>
<evidence type="ECO:0000259" key="1">
    <source>
        <dbReference type="Pfam" id="PF01979"/>
    </source>
</evidence>
<dbReference type="InterPro" id="IPR006680">
    <property type="entry name" value="Amidohydro-rel"/>
</dbReference>
<dbReference type="OrthoDB" id="3514520at2"/>
<dbReference type="PANTHER" id="PTHR43135">
    <property type="entry name" value="ALPHA-D-RIBOSE 1-METHYLPHOSPHONATE 5-TRIPHOSPHATE DIPHOSPHATASE"/>
    <property type="match status" value="1"/>
</dbReference>
<organism evidence="2 3">
    <name type="scientific">Bifidobacterium goeldii</name>
    <dbReference type="NCBI Taxonomy" id="2306975"/>
    <lineage>
        <taxon>Bacteria</taxon>
        <taxon>Bacillati</taxon>
        <taxon>Actinomycetota</taxon>
        <taxon>Actinomycetes</taxon>
        <taxon>Bifidobacteriales</taxon>
        <taxon>Bifidobacteriaceae</taxon>
        <taxon>Bifidobacterium</taxon>
    </lineage>
</organism>
<comment type="caution">
    <text evidence="2">The sequence shown here is derived from an EMBL/GenBank/DDBJ whole genome shotgun (WGS) entry which is preliminary data.</text>
</comment>
<feature type="domain" description="Amidohydrolase-related" evidence="1">
    <location>
        <begin position="51"/>
        <end position="389"/>
    </location>
</feature>
<dbReference type="GO" id="GO:0016810">
    <property type="term" value="F:hydrolase activity, acting on carbon-nitrogen (but not peptide) bonds"/>
    <property type="evidence" value="ECO:0007669"/>
    <property type="project" value="InterPro"/>
</dbReference>
<dbReference type="PANTHER" id="PTHR43135:SF3">
    <property type="entry name" value="ALPHA-D-RIBOSE 1-METHYLPHOSPHONATE 5-TRIPHOSPHATE DIPHOSPHATASE"/>
    <property type="match status" value="1"/>
</dbReference>
<dbReference type="InterPro" id="IPR032466">
    <property type="entry name" value="Metal_Hydrolase"/>
</dbReference>
<dbReference type="SUPFAM" id="SSF51556">
    <property type="entry name" value="Metallo-dependent hydrolases"/>
    <property type="match status" value="1"/>
</dbReference>
<dbReference type="InterPro" id="IPR051781">
    <property type="entry name" value="Metallo-dep_Hydrolase"/>
</dbReference>
<dbReference type="SUPFAM" id="SSF51338">
    <property type="entry name" value="Composite domain of metallo-dependent hydrolases"/>
    <property type="match status" value="1"/>
</dbReference>
<gene>
    <name evidence="2" type="ORF">D2E25_0671</name>
</gene>
<reference evidence="2 3" key="1">
    <citation type="submission" date="2018-09" db="EMBL/GenBank/DDBJ databases">
        <title>Characterization of the phylogenetic diversity of five novel species belonging to the genus Bifidobacterium.</title>
        <authorList>
            <person name="Lugli G.A."/>
            <person name="Duranti S."/>
            <person name="Milani C."/>
        </authorList>
    </citation>
    <scope>NUCLEOTIDE SEQUENCE [LARGE SCALE GENOMIC DNA]</scope>
    <source>
        <strain evidence="2 3">2034B</strain>
    </source>
</reference>
<proteinExistence type="predicted"/>
<dbReference type="AlphaFoldDB" id="A0A430FNE7"/>
<dbReference type="Gene3D" id="3.20.20.140">
    <property type="entry name" value="Metal-dependent hydrolases"/>
    <property type="match status" value="1"/>
</dbReference>
<dbReference type="EMBL" id="QXGL01000001">
    <property type="protein sequence ID" value="RSX54363.1"/>
    <property type="molecule type" value="Genomic_DNA"/>
</dbReference>
<dbReference type="Proteomes" id="UP000287533">
    <property type="component" value="Unassembled WGS sequence"/>
</dbReference>
<dbReference type="Gene3D" id="2.30.40.10">
    <property type="entry name" value="Urease, subunit C, domain 1"/>
    <property type="match status" value="1"/>
</dbReference>
<sequence>MSIAINNGTVLTFDAGTVLAKGSVLIENGVITYVGTQEQKADTVIDAAGKTVLPGLINLHDHVDRKSLRVYSRSIPFKEQSDKLMEQSPIYLAFHAAKNLYDELCSGVTTIRDFGLFGSVSLHAKRALADKVIVGPKLLTSGEPIAMTGGHATKWGSIEADGVDAVVRAVRHNITSGADVIKMMASGGLGKYPEEDPGTPELTEEELAAGVVTAHALKKKVAAHVYSTEAIDNCINARIDTIEHGAFLTKRQAVRMRELGLAHVPTISGLAPIAYQRILIGQEELGNQILHDIIDRISESIRISAQNGVLLGAGTDTNGEMVEELEMIRDATDWPLEKVIATATVNAARISDVNAGQLKTGLRGDVLIVDGNPLEDLNALRSPYKVITPTAVVDGRPMPRGVRRAMLEGDA</sequence>
<evidence type="ECO:0000313" key="2">
    <source>
        <dbReference type="EMBL" id="RSX54363.1"/>
    </source>
</evidence>
<keyword evidence="2" id="KW-0378">Hydrolase</keyword>
<protein>
    <submittedName>
        <fullName evidence="2">Amidohydrolase</fullName>
    </submittedName>
</protein>
<keyword evidence="3" id="KW-1185">Reference proteome</keyword>
<dbReference type="Pfam" id="PF01979">
    <property type="entry name" value="Amidohydro_1"/>
    <property type="match status" value="1"/>
</dbReference>
<evidence type="ECO:0000313" key="3">
    <source>
        <dbReference type="Proteomes" id="UP000287533"/>
    </source>
</evidence>
<accession>A0A430FNE7</accession>
<name>A0A430FNE7_9BIFI</name>
<dbReference type="InterPro" id="IPR011059">
    <property type="entry name" value="Metal-dep_hydrolase_composite"/>
</dbReference>